<reference evidence="1" key="5">
    <citation type="journal article" date="2021" name="G3 (Bethesda)">
        <title>Aegilops tauschii genome assembly Aet v5.0 features greater sequence contiguity and improved annotation.</title>
        <authorList>
            <person name="Wang L."/>
            <person name="Zhu T."/>
            <person name="Rodriguez J.C."/>
            <person name="Deal K.R."/>
            <person name="Dubcovsky J."/>
            <person name="McGuire P.E."/>
            <person name="Lux T."/>
            <person name="Spannagl M."/>
            <person name="Mayer K.F.X."/>
            <person name="Baldrich P."/>
            <person name="Meyers B.C."/>
            <person name="Huo N."/>
            <person name="Gu Y.Q."/>
            <person name="Zhou H."/>
            <person name="Devos K.M."/>
            <person name="Bennetzen J.L."/>
            <person name="Unver T."/>
            <person name="Budak H."/>
            <person name="Gulick P.J."/>
            <person name="Galiba G."/>
            <person name="Kalapos B."/>
            <person name="Nelson D.R."/>
            <person name="Li P."/>
            <person name="You F.M."/>
            <person name="Luo M.C."/>
            <person name="Dvorak J."/>
        </authorList>
    </citation>
    <scope>NUCLEOTIDE SEQUENCE [LARGE SCALE GENOMIC DNA]</scope>
    <source>
        <strain evidence="1">cv. AL8/78</strain>
    </source>
</reference>
<dbReference type="EnsemblPlants" id="AET5Gv20462600.26">
    <property type="protein sequence ID" value="AET5Gv20462600.26"/>
    <property type="gene ID" value="AET5Gv20462600"/>
</dbReference>
<accession>A0A453KMJ6</accession>
<reference evidence="2" key="1">
    <citation type="journal article" date="2014" name="Science">
        <title>Ancient hybridizations among the ancestral genomes of bread wheat.</title>
        <authorList>
            <consortium name="International Wheat Genome Sequencing Consortium,"/>
            <person name="Marcussen T."/>
            <person name="Sandve S.R."/>
            <person name="Heier L."/>
            <person name="Spannagl M."/>
            <person name="Pfeifer M."/>
            <person name="Jakobsen K.S."/>
            <person name="Wulff B.B."/>
            <person name="Steuernagel B."/>
            <person name="Mayer K.F."/>
            <person name="Olsen O.A."/>
        </authorList>
    </citation>
    <scope>NUCLEOTIDE SEQUENCE [LARGE SCALE GENOMIC DNA]</scope>
    <source>
        <strain evidence="2">cv. AL8/78</strain>
    </source>
</reference>
<protein>
    <submittedName>
        <fullName evidence="1">Uncharacterized protein</fullName>
    </submittedName>
</protein>
<evidence type="ECO:0000313" key="1">
    <source>
        <dbReference type="EnsemblPlants" id="AET5Gv20462600.26"/>
    </source>
</evidence>
<dbReference type="Proteomes" id="UP000015105">
    <property type="component" value="Chromosome 5D"/>
</dbReference>
<dbReference type="AlphaFoldDB" id="A0A453KMJ6"/>
<dbReference type="Gramene" id="AET5Gv20462600.27">
    <property type="protein sequence ID" value="AET5Gv20462600.27"/>
    <property type="gene ID" value="AET5Gv20462600"/>
</dbReference>
<evidence type="ECO:0000313" key="2">
    <source>
        <dbReference type="Proteomes" id="UP000015105"/>
    </source>
</evidence>
<reference evidence="1" key="3">
    <citation type="journal article" date="2017" name="Nature">
        <title>Genome sequence of the progenitor of the wheat D genome Aegilops tauschii.</title>
        <authorList>
            <person name="Luo M.C."/>
            <person name="Gu Y.Q."/>
            <person name="Puiu D."/>
            <person name="Wang H."/>
            <person name="Twardziok S.O."/>
            <person name="Deal K.R."/>
            <person name="Huo N."/>
            <person name="Zhu T."/>
            <person name="Wang L."/>
            <person name="Wang Y."/>
            <person name="McGuire P.E."/>
            <person name="Liu S."/>
            <person name="Long H."/>
            <person name="Ramasamy R.K."/>
            <person name="Rodriguez J.C."/>
            <person name="Van S.L."/>
            <person name="Yuan L."/>
            <person name="Wang Z."/>
            <person name="Xia Z."/>
            <person name="Xiao L."/>
            <person name="Anderson O.D."/>
            <person name="Ouyang S."/>
            <person name="Liang Y."/>
            <person name="Zimin A.V."/>
            <person name="Pertea G."/>
            <person name="Qi P."/>
            <person name="Bennetzen J.L."/>
            <person name="Dai X."/>
            <person name="Dawson M.W."/>
            <person name="Muller H.G."/>
            <person name="Kugler K."/>
            <person name="Rivarola-Duarte L."/>
            <person name="Spannagl M."/>
            <person name="Mayer K.F.X."/>
            <person name="Lu F.H."/>
            <person name="Bevan M.W."/>
            <person name="Leroy P."/>
            <person name="Li P."/>
            <person name="You F.M."/>
            <person name="Sun Q."/>
            <person name="Liu Z."/>
            <person name="Lyons E."/>
            <person name="Wicker T."/>
            <person name="Salzberg S.L."/>
            <person name="Devos K.M."/>
            <person name="Dvorak J."/>
        </authorList>
    </citation>
    <scope>NUCLEOTIDE SEQUENCE [LARGE SCALE GENOMIC DNA]</scope>
    <source>
        <strain evidence="1">cv. AL8/78</strain>
    </source>
</reference>
<name>A0A453KMJ6_AEGTS</name>
<reference evidence="1" key="4">
    <citation type="submission" date="2019-03" db="UniProtKB">
        <authorList>
            <consortium name="EnsemblPlants"/>
        </authorList>
    </citation>
    <scope>IDENTIFICATION</scope>
</reference>
<proteinExistence type="predicted"/>
<sequence length="131" mass="14070">RHGLAGAGDGDHGRLMTAPQVHKVLAPLHRHDQHQRCVFPSPVAFGVSVHFSPVRCLSSSHTTFICLFLFPVDVTSPRSGCTMILDRAQVAPIGEQVWCGFMVGVEEQGAGEGVGHHCLPLLTSRRAPSPT</sequence>
<keyword evidence="2" id="KW-1185">Reference proteome</keyword>
<dbReference type="EnsemblPlants" id="AET5Gv20462600.27">
    <property type="protein sequence ID" value="AET5Gv20462600.27"/>
    <property type="gene ID" value="AET5Gv20462600"/>
</dbReference>
<dbReference type="Gramene" id="AET5Gv20462600.26">
    <property type="protein sequence ID" value="AET5Gv20462600.26"/>
    <property type="gene ID" value="AET5Gv20462600"/>
</dbReference>
<reference evidence="2" key="2">
    <citation type="journal article" date="2017" name="Nat. Plants">
        <title>The Aegilops tauschii genome reveals multiple impacts of transposons.</title>
        <authorList>
            <person name="Zhao G."/>
            <person name="Zou C."/>
            <person name="Li K."/>
            <person name="Wang K."/>
            <person name="Li T."/>
            <person name="Gao L."/>
            <person name="Zhang X."/>
            <person name="Wang H."/>
            <person name="Yang Z."/>
            <person name="Liu X."/>
            <person name="Jiang W."/>
            <person name="Mao L."/>
            <person name="Kong X."/>
            <person name="Jiao Y."/>
            <person name="Jia J."/>
        </authorList>
    </citation>
    <scope>NUCLEOTIDE SEQUENCE [LARGE SCALE GENOMIC DNA]</scope>
    <source>
        <strain evidence="2">cv. AL8/78</strain>
    </source>
</reference>
<organism evidence="1 2">
    <name type="scientific">Aegilops tauschii subsp. strangulata</name>
    <name type="common">Goatgrass</name>
    <dbReference type="NCBI Taxonomy" id="200361"/>
    <lineage>
        <taxon>Eukaryota</taxon>
        <taxon>Viridiplantae</taxon>
        <taxon>Streptophyta</taxon>
        <taxon>Embryophyta</taxon>
        <taxon>Tracheophyta</taxon>
        <taxon>Spermatophyta</taxon>
        <taxon>Magnoliopsida</taxon>
        <taxon>Liliopsida</taxon>
        <taxon>Poales</taxon>
        <taxon>Poaceae</taxon>
        <taxon>BOP clade</taxon>
        <taxon>Pooideae</taxon>
        <taxon>Triticodae</taxon>
        <taxon>Triticeae</taxon>
        <taxon>Triticinae</taxon>
        <taxon>Aegilops</taxon>
    </lineage>
</organism>